<name>A0A7C8Z5A1_OPUST</name>
<sequence length="136" mass="15991">MPIDCFHRFSQIWVPISARARTNGKWVRDPCDHVDHNVSLIQYHIERVLHPKRPVYLLLAYKENKGGIYQSIWDPNLIKNSIHPNIDSTYCRFIYPYDRRSPAKYKKGNGFLGSAKTQLPTVLQDYDFDNHGLPRH</sequence>
<protein>
    <submittedName>
        <fullName evidence="1">Uncharacterized protein</fullName>
    </submittedName>
</protein>
<dbReference type="EMBL" id="GISG01088760">
    <property type="protein sequence ID" value="MBA4633913.1"/>
    <property type="molecule type" value="Transcribed_RNA"/>
</dbReference>
<organism evidence="1">
    <name type="scientific">Opuntia streptacantha</name>
    <name type="common">Prickly pear cactus</name>
    <name type="synonym">Opuntia cardona</name>
    <dbReference type="NCBI Taxonomy" id="393608"/>
    <lineage>
        <taxon>Eukaryota</taxon>
        <taxon>Viridiplantae</taxon>
        <taxon>Streptophyta</taxon>
        <taxon>Embryophyta</taxon>
        <taxon>Tracheophyta</taxon>
        <taxon>Spermatophyta</taxon>
        <taxon>Magnoliopsida</taxon>
        <taxon>eudicotyledons</taxon>
        <taxon>Gunneridae</taxon>
        <taxon>Pentapetalae</taxon>
        <taxon>Caryophyllales</taxon>
        <taxon>Cactineae</taxon>
        <taxon>Cactaceae</taxon>
        <taxon>Opuntioideae</taxon>
        <taxon>Opuntia</taxon>
    </lineage>
</organism>
<dbReference type="AlphaFoldDB" id="A0A7C8Z5A1"/>
<proteinExistence type="predicted"/>
<accession>A0A7C8Z5A1</accession>
<evidence type="ECO:0000313" key="1">
    <source>
        <dbReference type="EMBL" id="MBA4633913.1"/>
    </source>
</evidence>
<reference evidence="1" key="2">
    <citation type="submission" date="2020-07" db="EMBL/GenBank/DDBJ databases">
        <authorList>
            <person name="Vera ALvarez R."/>
            <person name="Arias-Moreno D.M."/>
            <person name="Jimenez-Jacinto V."/>
            <person name="Jimenez-Bremont J.F."/>
            <person name="Swaminathan K."/>
            <person name="Moose S.P."/>
            <person name="Guerrero-Gonzalez M.L."/>
            <person name="Marino-Ramirez L."/>
            <person name="Landsman D."/>
            <person name="Rodriguez-Kessler M."/>
            <person name="Delgado-Sanchez P."/>
        </authorList>
    </citation>
    <scope>NUCLEOTIDE SEQUENCE</scope>
    <source>
        <tissue evidence="1">Cladode</tissue>
    </source>
</reference>
<reference evidence="1" key="1">
    <citation type="journal article" date="2013" name="J. Plant Res.">
        <title>Effect of fungi and light on seed germination of three Opuntia species from semiarid lands of central Mexico.</title>
        <authorList>
            <person name="Delgado-Sanchez P."/>
            <person name="Jimenez-Bremont J.F."/>
            <person name="Guerrero-Gonzalez Mde L."/>
            <person name="Flores J."/>
        </authorList>
    </citation>
    <scope>NUCLEOTIDE SEQUENCE</scope>
    <source>
        <tissue evidence="1">Cladode</tissue>
    </source>
</reference>